<dbReference type="EMBL" id="AOIC01000112">
    <property type="protein sequence ID" value="ELY63638.1"/>
    <property type="molecule type" value="Genomic_DNA"/>
</dbReference>
<accession>L9XSN2</accession>
<dbReference type="InterPro" id="IPR021309">
    <property type="entry name" value="YgaP-like_TM"/>
</dbReference>
<dbReference type="Pfam" id="PF11127">
    <property type="entry name" value="YgaP-like_TM"/>
    <property type="match status" value="1"/>
</dbReference>
<organism evidence="2 3">
    <name type="scientific">Natronobacterium gregoryi (strain ATCC 43098 / DSM 3393 / CCM 3738 / CIP 104747 / IAM 13177 / JCM 8860 / NBRC 102187 / NCIMB 2189 / SP2)</name>
    <dbReference type="NCBI Taxonomy" id="797304"/>
    <lineage>
        <taxon>Archaea</taxon>
        <taxon>Methanobacteriati</taxon>
        <taxon>Methanobacteriota</taxon>
        <taxon>Stenosarchaea group</taxon>
        <taxon>Halobacteria</taxon>
        <taxon>Halobacteriales</taxon>
        <taxon>Natrialbaceae</taxon>
        <taxon>Natronobacterium</taxon>
    </lineage>
</organism>
<dbReference type="Proteomes" id="UP000011613">
    <property type="component" value="Unassembled WGS sequence"/>
</dbReference>
<dbReference type="AlphaFoldDB" id="L9XSN2"/>
<gene>
    <name evidence="2" type="ORF">C490_15349</name>
</gene>
<reference evidence="2 3" key="1">
    <citation type="journal article" date="2014" name="PLoS Genet.">
        <title>Phylogenetically driven sequencing of extremely halophilic archaea reveals strategies for static and dynamic osmo-response.</title>
        <authorList>
            <person name="Becker E.A."/>
            <person name="Seitzer P.M."/>
            <person name="Tritt A."/>
            <person name="Larsen D."/>
            <person name="Krusor M."/>
            <person name="Yao A.I."/>
            <person name="Wu D."/>
            <person name="Madern D."/>
            <person name="Eisen J.A."/>
            <person name="Darling A.E."/>
            <person name="Facciotti M.T."/>
        </authorList>
    </citation>
    <scope>NUCLEOTIDE SEQUENCE [LARGE SCALE GENOMIC DNA]</scope>
    <source>
        <strain evidence="2 3">SP2</strain>
    </source>
</reference>
<comment type="caution">
    <text evidence="2">The sequence shown here is derived from an EMBL/GenBank/DDBJ whole genome shotgun (WGS) entry which is preliminary data.</text>
</comment>
<feature type="domain" description="Inner membrane protein YgaP-like transmembrane" evidence="1">
    <location>
        <begin position="5"/>
        <end position="39"/>
    </location>
</feature>
<sequence length="39" mass="3841">MAAFGTFGVVALAVGLVLLGTGVVQLCPLYSLLGIDTCG</sequence>
<evidence type="ECO:0000313" key="3">
    <source>
        <dbReference type="Proteomes" id="UP000011613"/>
    </source>
</evidence>
<evidence type="ECO:0000259" key="1">
    <source>
        <dbReference type="Pfam" id="PF11127"/>
    </source>
</evidence>
<protein>
    <recommendedName>
        <fullName evidence="1">Inner membrane protein YgaP-like transmembrane domain-containing protein</fullName>
    </recommendedName>
</protein>
<name>L9XSN2_NATGS</name>
<evidence type="ECO:0000313" key="2">
    <source>
        <dbReference type="EMBL" id="ELY63638.1"/>
    </source>
</evidence>
<proteinExistence type="predicted"/>